<dbReference type="EMBL" id="MDYQ01000225">
    <property type="protein sequence ID" value="PRP78418.1"/>
    <property type="molecule type" value="Genomic_DNA"/>
</dbReference>
<dbReference type="InterPro" id="IPR016130">
    <property type="entry name" value="Tyr_Pase_AS"/>
</dbReference>
<dbReference type="PROSITE" id="PS00383">
    <property type="entry name" value="TYR_PHOSPHATASE_1"/>
    <property type="match status" value="1"/>
</dbReference>
<evidence type="ECO:0000256" key="4">
    <source>
        <dbReference type="SAM" id="MobiDB-lite"/>
    </source>
</evidence>
<dbReference type="InterPro" id="IPR029021">
    <property type="entry name" value="Prot-tyrosine_phosphatase-like"/>
</dbReference>
<feature type="binding site" evidence="3">
    <location>
        <begin position="713"/>
        <end position="719"/>
    </location>
    <ligand>
        <name>substrate</name>
    </ligand>
</feature>
<dbReference type="SUPFAM" id="SSF52799">
    <property type="entry name" value="(Phosphotyrosine protein) phosphatases II"/>
    <property type="match status" value="1"/>
</dbReference>
<dbReference type="OrthoDB" id="271628at2759"/>
<dbReference type="InterPro" id="IPR010569">
    <property type="entry name" value="Myotubularin-like_Pase_dom"/>
</dbReference>
<dbReference type="Pfam" id="PF06602">
    <property type="entry name" value="Myotub-related"/>
    <property type="match status" value="1"/>
</dbReference>
<feature type="active site" description="Phosphocysteine intermediate" evidence="2">
    <location>
        <position position="713"/>
    </location>
</feature>
<dbReference type="PANTHER" id="PTHR10807">
    <property type="entry name" value="MYOTUBULARIN-RELATED"/>
    <property type="match status" value="1"/>
</dbReference>
<evidence type="ECO:0000313" key="6">
    <source>
        <dbReference type="EMBL" id="PRP78418.1"/>
    </source>
</evidence>
<evidence type="ECO:0000256" key="1">
    <source>
        <dbReference type="ARBA" id="ARBA00007471"/>
    </source>
</evidence>
<name>A0A2P6N383_9EUKA</name>
<feature type="region of interest" description="Disordered" evidence="4">
    <location>
        <begin position="1"/>
        <end position="39"/>
    </location>
</feature>
<dbReference type="InParanoid" id="A0A2P6N383"/>
<keyword evidence="7" id="KW-1185">Reference proteome</keyword>
<organism evidence="6 7">
    <name type="scientific">Planoprotostelium fungivorum</name>
    <dbReference type="NCBI Taxonomy" id="1890364"/>
    <lineage>
        <taxon>Eukaryota</taxon>
        <taxon>Amoebozoa</taxon>
        <taxon>Evosea</taxon>
        <taxon>Variosea</taxon>
        <taxon>Cavosteliida</taxon>
        <taxon>Cavosteliaceae</taxon>
        <taxon>Planoprotostelium</taxon>
    </lineage>
</organism>
<accession>A0A2P6N383</accession>
<sequence length="917" mass="105585">MNIGGESHRPSDPSVSTSASSRRQTFQHSPSTSPHSLEIPSKVKRGGFRLFYKSHKNEVILQVTSSVGGPPRSIKIVDMNTPVKTVLKTLRETCTEEASFKNPVLIMTRTETNDDILLDGEQTLAAYDVATNQHFLWTDRSMVRNDEHRYLKVLSPDRVSYLLRFPREMTQISDLFRVCVERIPDLNRPDIRYYGLFHEVEDFLTYLRPETLLEEHSILELDVLEINKAPLYEFEYLLTAEEEADPPKTILLEETTTIRQLLRTIVDTRVTETKRNDEFGLIHVPLSGTTNLEFEDEDEMLLNLKMKVFDLIVVYPGSDTVQSTTVQSMPTIKLHVKMTPDTIPSIEDMQKLDIANKLELEDGEEMVTSLPFVSYHNPKFSPKVWQGQFAITNVSQLSSSRFQRDFQFRIIFISDWDDDPYMKAFFHVPLLTVAKVEKIGRKKVGQVYALSLTCRDFRTMVFDFDRRSSSRRKMFALLDQLCFPQGRENTPYFANTHFSSLKNRLRDETINGWSLYDVKREFERMFGPDENYEFSSTYPRTLVLPAGFPDEKLKSVGNFRSKARIPALTYSHVNGATICRASQPLVGLKRTRCPEDEQLLHAIRAASGGDIEYHIYDARPLKNAIANIAGGGGYENLETYSKTTIEFLNIGNIHVMRDAVNKISNMVQRPEPGPYWLSELESSHWLDHIQLILDGALHIVDDIEKKTSVLVHCSDGWDRTAQLSGVAQVCLDSYYRSIIGLGVLIEKEFLSFGHMFQERIGHGDRNSEAQSRSPIFLQFIDSLYQLSCQFPTSFEWNENTLIAILDSLYSCQFGTWLCNNERERTMMKTRTVSLWSHMLKNVEKFKNPFFVQSTGVIRPSTSILDINFWKGYYCRWQRKAVFTGANRDKIVNDMIEEKKTLEEKVKALEKQLALLNQ</sequence>
<feature type="compositionally biased region" description="Polar residues" evidence="4">
    <location>
        <begin position="22"/>
        <end position="35"/>
    </location>
</feature>
<feature type="binding site" evidence="3">
    <location>
        <begin position="652"/>
        <end position="653"/>
    </location>
    <ligand>
        <name>substrate</name>
    </ligand>
</feature>
<dbReference type="CDD" id="cd14507">
    <property type="entry name" value="PTP-MTM-like"/>
    <property type="match status" value="1"/>
</dbReference>
<comment type="similarity">
    <text evidence="1">Belongs to the protein-tyrosine phosphatase family. Non-receptor class myotubularin subfamily.</text>
</comment>
<evidence type="ECO:0000256" key="2">
    <source>
        <dbReference type="PIRSR" id="PIRSR630564-1"/>
    </source>
</evidence>
<dbReference type="Gene3D" id="2.30.29.30">
    <property type="entry name" value="Pleckstrin-homology domain (PH domain)/Phosphotyrosine-binding domain (PTB)"/>
    <property type="match status" value="1"/>
</dbReference>
<dbReference type="PROSITE" id="PS51339">
    <property type="entry name" value="PPASE_MYOTUBULARIN"/>
    <property type="match status" value="1"/>
</dbReference>
<gene>
    <name evidence="6" type="ORF">PROFUN_13722</name>
</gene>
<comment type="caution">
    <text evidence="6">The sequence shown here is derived from an EMBL/GenBank/DDBJ whole genome shotgun (WGS) entry which is preliminary data.</text>
</comment>
<dbReference type="AlphaFoldDB" id="A0A2P6N383"/>
<dbReference type="Proteomes" id="UP000241769">
    <property type="component" value="Unassembled WGS sequence"/>
</dbReference>
<evidence type="ECO:0000313" key="7">
    <source>
        <dbReference type="Proteomes" id="UP000241769"/>
    </source>
</evidence>
<dbReference type="InterPro" id="IPR011993">
    <property type="entry name" value="PH-like_dom_sf"/>
</dbReference>
<evidence type="ECO:0000256" key="3">
    <source>
        <dbReference type="PIRSR" id="PIRSR630564-2"/>
    </source>
</evidence>
<reference evidence="6 7" key="1">
    <citation type="journal article" date="2018" name="Genome Biol. Evol.">
        <title>Multiple Roots of Fruiting Body Formation in Amoebozoa.</title>
        <authorList>
            <person name="Hillmann F."/>
            <person name="Forbes G."/>
            <person name="Novohradska S."/>
            <person name="Ferling I."/>
            <person name="Riege K."/>
            <person name="Groth M."/>
            <person name="Westermann M."/>
            <person name="Marz M."/>
            <person name="Spaller T."/>
            <person name="Winckler T."/>
            <person name="Schaap P."/>
            <person name="Glockner G."/>
        </authorList>
    </citation>
    <scope>NUCLEOTIDE SEQUENCE [LARGE SCALE GENOMIC DNA]</scope>
    <source>
        <strain evidence="6 7">Jena</strain>
    </source>
</reference>
<feature type="compositionally biased region" description="Basic and acidic residues" evidence="4">
    <location>
        <begin position="1"/>
        <end position="11"/>
    </location>
</feature>
<evidence type="ECO:0000259" key="5">
    <source>
        <dbReference type="PROSITE" id="PS51339"/>
    </source>
</evidence>
<protein>
    <submittedName>
        <fullName evidence="6">Myotubularin-related protein 2</fullName>
    </submittedName>
</protein>
<feature type="compositionally biased region" description="Low complexity" evidence="4">
    <location>
        <begin position="12"/>
        <end position="21"/>
    </location>
</feature>
<dbReference type="SUPFAM" id="SSF50729">
    <property type="entry name" value="PH domain-like"/>
    <property type="match status" value="1"/>
</dbReference>
<dbReference type="GO" id="GO:0005737">
    <property type="term" value="C:cytoplasm"/>
    <property type="evidence" value="ECO:0007669"/>
    <property type="project" value="TreeGrafter"/>
</dbReference>
<dbReference type="PANTHER" id="PTHR10807:SF128">
    <property type="entry name" value="PHOSPHATIDYLINOSITOL-3,5-BISPHOSPHATE 3-PHOSPHATASE"/>
    <property type="match status" value="1"/>
</dbReference>
<dbReference type="InterPro" id="IPR030564">
    <property type="entry name" value="Myotubularin"/>
</dbReference>
<dbReference type="STRING" id="1890364.A0A2P6N383"/>
<proteinExistence type="inferred from homology"/>
<feature type="domain" description="Myotubularin phosphatase" evidence="5">
    <location>
        <begin position="512"/>
        <end position="873"/>
    </location>
</feature>